<dbReference type="InterPro" id="IPR005064">
    <property type="entry name" value="BUG"/>
</dbReference>
<dbReference type="AlphaFoldDB" id="A0A495Y246"/>
<evidence type="ECO:0000256" key="1">
    <source>
        <dbReference type="ARBA" id="ARBA00006987"/>
    </source>
</evidence>
<accession>A0A495Y246</accession>
<keyword evidence="4" id="KW-1185">Reference proteome</keyword>
<proteinExistence type="inferred from homology"/>
<dbReference type="InterPro" id="IPR042100">
    <property type="entry name" value="Bug_dom1"/>
</dbReference>
<dbReference type="Gene3D" id="3.40.190.10">
    <property type="entry name" value="Periplasmic binding protein-like II"/>
    <property type="match status" value="1"/>
</dbReference>
<dbReference type="RefSeq" id="WP_121034356.1">
    <property type="nucleotide sequence ID" value="NZ_RBXT01000001.1"/>
</dbReference>
<comment type="similarity">
    <text evidence="1">Belongs to the UPF0065 (bug) family.</text>
</comment>
<keyword evidence="3" id="KW-0675">Receptor</keyword>
<evidence type="ECO:0000313" key="3">
    <source>
        <dbReference type="EMBL" id="RKT79465.1"/>
    </source>
</evidence>
<dbReference type="Proteomes" id="UP000278440">
    <property type="component" value="Unassembled WGS sequence"/>
</dbReference>
<evidence type="ECO:0000313" key="4">
    <source>
        <dbReference type="Proteomes" id="UP000278440"/>
    </source>
</evidence>
<organism evidence="3 4">
    <name type="scientific">Terracoccus luteus</name>
    <dbReference type="NCBI Taxonomy" id="53356"/>
    <lineage>
        <taxon>Bacteria</taxon>
        <taxon>Bacillati</taxon>
        <taxon>Actinomycetota</taxon>
        <taxon>Actinomycetes</taxon>
        <taxon>Micrococcales</taxon>
        <taxon>Intrasporangiaceae</taxon>
        <taxon>Terracoccus</taxon>
    </lineage>
</organism>
<dbReference type="EMBL" id="RBXT01000001">
    <property type="protein sequence ID" value="RKT79465.1"/>
    <property type="molecule type" value="Genomic_DNA"/>
</dbReference>
<dbReference type="Gene3D" id="3.40.190.150">
    <property type="entry name" value="Bordetella uptake gene, domain 1"/>
    <property type="match status" value="1"/>
</dbReference>
<evidence type="ECO:0000256" key="2">
    <source>
        <dbReference type="SAM" id="MobiDB-lite"/>
    </source>
</evidence>
<comment type="caution">
    <text evidence="3">The sequence shown here is derived from an EMBL/GenBank/DDBJ whole genome shotgun (WGS) entry which is preliminary data.</text>
</comment>
<reference evidence="3 4" key="1">
    <citation type="submission" date="2018-10" db="EMBL/GenBank/DDBJ databases">
        <title>Sequencing the genomes of 1000 actinobacteria strains.</title>
        <authorList>
            <person name="Klenk H.-P."/>
        </authorList>
    </citation>
    <scope>NUCLEOTIDE SEQUENCE [LARGE SCALE GENOMIC DNA]</scope>
    <source>
        <strain evidence="3 4">DSM 44267</strain>
    </source>
</reference>
<dbReference type="OrthoDB" id="8627412at2"/>
<feature type="region of interest" description="Disordered" evidence="2">
    <location>
        <begin position="1"/>
        <end position="89"/>
    </location>
</feature>
<gene>
    <name evidence="3" type="ORF">DFJ68_2937</name>
</gene>
<dbReference type="PANTHER" id="PTHR42928">
    <property type="entry name" value="TRICARBOXYLATE-BINDING PROTEIN"/>
    <property type="match status" value="1"/>
</dbReference>
<sequence>MNRSIRPRLARLTGADRGSVSPRPTPGDGATRPEGAEGPAGPDGPGVPHGPSDDSDDAGATDDATAKSATDEAEDEAGDEAGDDLPLPSRRTALGVMGGFALLAAAGTLLGSDLLHPPASTVDGDYAGETVEFLIPLAEGGGTDTWARFIGTQLTHAIPGSPGFAPTNEAGGEGISGTNHFVSSARPDGTELLVSTATTVVPWLLRRQAVRYDFTELVPVLANGTGAVVYARTGAGVTGLKDVVGRSTPLKFGGIAATGLDLTTLLAFDLLEMDVDAVFGFEGRGPVNLALQRGEIDIDYQTTSAYPSAVKTLLEEKSAVALFSLGQLDENRDVVRDPNFADLPTVVEAYESLYGTAPSGAKLEAYKTVLGVTYTYQKGLWVLPETPPAAVELLRTSAEKLGASPAFEKAAAKVLGGYPLDAGADLRERIAAAYTVSPEVREHVVQLLTSTYDVTID</sequence>
<protein>
    <submittedName>
        <fullName evidence="3">Tripartite-type tricarboxylate transporter receptor subunit TctC</fullName>
    </submittedName>
</protein>
<dbReference type="PANTHER" id="PTHR42928:SF5">
    <property type="entry name" value="BLR1237 PROTEIN"/>
    <property type="match status" value="1"/>
</dbReference>
<name>A0A495Y246_9MICO</name>
<feature type="compositionally biased region" description="Acidic residues" evidence="2">
    <location>
        <begin position="71"/>
        <end position="83"/>
    </location>
</feature>